<dbReference type="RefSeq" id="WP_074631364.1">
    <property type="nucleotide sequence ID" value="NZ_FOIW01000002.1"/>
</dbReference>
<reference evidence="3 4" key="1">
    <citation type="submission" date="2016-10" db="EMBL/GenBank/DDBJ databases">
        <authorList>
            <person name="de Groot N.N."/>
        </authorList>
    </citation>
    <scope>NUCLEOTIDE SEQUENCE [LARGE SCALE GENOMIC DNA]</scope>
    <source>
        <strain evidence="3 4">OGL-20</strain>
    </source>
</reference>
<dbReference type="SUPFAM" id="SSF48239">
    <property type="entry name" value="Terpenoid cyclases/Protein prenyltransferases"/>
    <property type="match status" value="2"/>
</dbReference>
<dbReference type="Proteomes" id="UP000182125">
    <property type="component" value="Unassembled WGS sequence"/>
</dbReference>
<gene>
    <name evidence="3" type="ORF">SAMN05216170_1367</name>
</gene>
<evidence type="ECO:0000259" key="2">
    <source>
        <dbReference type="Pfam" id="PF13243"/>
    </source>
</evidence>
<dbReference type="InterPro" id="IPR032696">
    <property type="entry name" value="SQ_cyclase_C"/>
</dbReference>
<dbReference type="Gene3D" id="1.50.10.20">
    <property type="match status" value="2"/>
</dbReference>
<dbReference type="OrthoDB" id="92005at2157"/>
<dbReference type="Pfam" id="PF13243">
    <property type="entry name" value="SQHop_cyclase_C"/>
    <property type="match status" value="1"/>
</dbReference>
<protein>
    <submittedName>
        <fullName evidence="3">Squalene-hopene cyclase C-terminal domain-containing protein</fullName>
    </submittedName>
</protein>
<evidence type="ECO:0000313" key="4">
    <source>
        <dbReference type="Proteomes" id="UP000182125"/>
    </source>
</evidence>
<keyword evidence="1" id="KW-1133">Transmembrane helix</keyword>
<dbReference type="InterPro" id="IPR008930">
    <property type="entry name" value="Terpenoid_cyclase/PrenylTrfase"/>
</dbReference>
<feature type="domain" description="Squalene cyclase C-terminal" evidence="2">
    <location>
        <begin position="43"/>
        <end position="169"/>
    </location>
</feature>
<proteinExistence type="predicted"/>
<accession>A0A1I0NYD6</accession>
<evidence type="ECO:0000313" key="3">
    <source>
        <dbReference type="EMBL" id="SEW06865.1"/>
    </source>
</evidence>
<keyword evidence="1" id="KW-0472">Membrane</keyword>
<name>A0A1I0NYD6_9EURY</name>
<feature type="transmembrane region" description="Helical" evidence="1">
    <location>
        <begin position="478"/>
        <end position="496"/>
    </location>
</feature>
<sequence>MREKLPIILLLVFIPGFILPPAGASSLIGRGAEHYINEYQLRTLNGVWNTRSVSGWEAFRGNETFYLTCLKVIALARSGYPRNSTEFRQLVEWIKSKQSKDGSFPAIITDDYPEPDSEWFYWELSRSAGTGLAILALLEAGENPNSMEIQKAAQFLLRNESGNHWGSTVYLFWEQTGLNRVNESPSIVATAYAIAALSRLGHNVSEEWRWLEERLMPERLVGPYLDNFFMGFVFPMPYRDMRGAYESIVLPLLFLKEEKVSLPKETLDFISSLLERTQYIGNATLRLSFRGITNYTVEERIYTANGWETLRTWGGTGRRAEINVTLGIPDRGSIFLIRSGRALLENESGFFKGKMRLYPEFPKNYIPLIGSGYAKRTVFRFRDGEDYAVIEPPNLDGSWNHDVYSTAIALIWLHMAGAKGGNVDEALRFLELASPRNSMTLDGDAYALIALSLYGGKWESSRPEPVESESKARPEISWSLPAVFGIGLLVGVLVGIKLGRK</sequence>
<dbReference type="EMBL" id="FOIW01000002">
    <property type="protein sequence ID" value="SEW06865.1"/>
    <property type="molecule type" value="Genomic_DNA"/>
</dbReference>
<organism evidence="3 4">
    <name type="scientific">Thermococcus thioreducens</name>
    <dbReference type="NCBI Taxonomy" id="277988"/>
    <lineage>
        <taxon>Archaea</taxon>
        <taxon>Methanobacteriati</taxon>
        <taxon>Methanobacteriota</taxon>
        <taxon>Thermococci</taxon>
        <taxon>Thermococcales</taxon>
        <taxon>Thermococcaceae</taxon>
        <taxon>Thermococcus</taxon>
    </lineage>
</organism>
<dbReference type="CDD" id="cd00688">
    <property type="entry name" value="ISOPREN_C2_like"/>
    <property type="match status" value="1"/>
</dbReference>
<dbReference type="AlphaFoldDB" id="A0A1I0NYD6"/>
<evidence type="ECO:0000256" key="1">
    <source>
        <dbReference type="SAM" id="Phobius"/>
    </source>
</evidence>
<keyword evidence="1" id="KW-0812">Transmembrane</keyword>